<dbReference type="Pfam" id="PF02325">
    <property type="entry name" value="CCB3_YggT"/>
    <property type="match status" value="1"/>
</dbReference>
<dbReference type="Proteomes" id="UP001157974">
    <property type="component" value="Unassembled WGS sequence"/>
</dbReference>
<proteinExistence type="predicted"/>
<dbReference type="GO" id="GO:0016020">
    <property type="term" value="C:membrane"/>
    <property type="evidence" value="ECO:0007669"/>
    <property type="project" value="InterPro"/>
</dbReference>
<accession>A0AAV8UK01</accession>
<evidence type="ECO:0000313" key="3">
    <source>
        <dbReference type="Proteomes" id="UP001157974"/>
    </source>
</evidence>
<sequence>MSIGFVGSGVLGRTRPFTRGVRKTRGRTAAISTRSLMGDLGGASMTLAESPIWLPMATTFCGIGLNIFNVMMVTRIILSWYPQVDVAKAPWIYIVVPTEPLLKGTRKVVPPVGGVDISPVIWVFFASFVQELTVGAQGILILIANK</sequence>
<feature type="transmembrane region" description="Helical" evidence="1">
    <location>
        <begin position="52"/>
        <end position="78"/>
    </location>
</feature>
<dbReference type="PANTHER" id="PTHR33219">
    <property type="entry name" value="YLMG HOMOLOG PROTEIN 2, CHLOROPLASTIC"/>
    <property type="match status" value="1"/>
</dbReference>
<evidence type="ECO:0000256" key="1">
    <source>
        <dbReference type="SAM" id="Phobius"/>
    </source>
</evidence>
<keyword evidence="1" id="KW-0812">Transmembrane</keyword>
<dbReference type="InterPro" id="IPR003425">
    <property type="entry name" value="CCB3/YggT"/>
</dbReference>
<keyword evidence="1" id="KW-1133">Transmembrane helix</keyword>
<evidence type="ECO:0008006" key="4">
    <source>
        <dbReference type="Google" id="ProtNLM"/>
    </source>
</evidence>
<keyword evidence="1" id="KW-0472">Membrane</keyword>
<name>A0AAV8UK01_9RHOD</name>
<comment type="caution">
    <text evidence="2">The sequence shown here is derived from an EMBL/GenBank/DDBJ whole genome shotgun (WGS) entry which is preliminary data.</text>
</comment>
<organism evidence="2 3">
    <name type="scientific">Rhodosorus marinus</name>
    <dbReference type="NCBI Taxonomy" id="101924"/>
    <lineage>
        <taxon>Eukaryota</taxon>
        <taxon>Rhodophyta</taxon>
        <taxon>Stylonematophyceae</taxon>
        <taxon>Stylonematales</taxon>
        <taxon>Stylonemataceae</taxon>
        <taxon>Rhodosorus</taxon>
    </lineage>
</organism>
<protein>
    <recommendedName>
        <fullName evidence="4">YggT family protein</fullName>
    </recommendedName>
</protein>
<gene>
    <name evidence="2" type="ORF">NDN08_003795</name>
</gene>
<dbReference type="EMBL" id="JAMWBK010000010">
    <property type="protein sequence ID" value="KAJ8901587.1"/>
    <property type="molecule type" value="Genomic_DNA"/>
</dbReference>
<dbReference type="AlphaFoldDB" id="A0AAV8UK01"/>
<dbReference type="PANTHER" id="PTHR33219:SF14">
    <property type="entry name" value="PROTEIN COFACTOR ASSEMBLY OF COMPLEX C SUBUNIT B CCB3, CHLOROPLASTIC-RELATED"/>
    <property type="match status" value="1"/>
</dbReference>
<evidence type="ECO:0000313" key="2">
    <source>
        <dbReference type="EMBL" id="KAJ8901587.1"/>
    </source>
</evidence>
<keyword evidence="3" id="KW-1185">Reference proteome</keyword>
<reference evidence="2 3" key="1">
    <citation type="journal article" date="2023" name="Nat. Commun.">
        <title>Origin of minicircular mitochondrial genomes in red algae.</title>
        <authorList>
            <person name="Lee Y."/>
            <person name="Cho C.H."/>
            <person name="Lee Y.M."/>
            <person name="Park S.I."/>
            <person name="Yang J.H."/>
            <person name="West J.A."/>
            <person name="Bhattacharya D."/>
            <person name="Yoon H.S."/>
        </authorList>
    </citation>
    <scope>NUCLEOTIDE SEQUENCE [LARGE SCALE GENOMIC DNA]</scope>
    <source>
        <strain evidence="2 3">CCMP1338</strain>
        <tissue evidence="2">Whole cell</tissue>
    </source>
</reference>